<gene>
    <name evidence="4" type="ORF">IV203_005051</name>
</gene>
<evidence type="ECO:0000259" key="3">
    <source>
        <dbReference type="PROSITE" id="PS51253"/>
    </source>
</evidence>
<dbReference type="EMBL" id="JAGRRH010000021">
    <property type="protein sequence ID" value="KAG7345984.1"/>
    <property type="molecule type" value="Genomic_DNA"/>
</dbReference>
<dbReference type="GO" id="GO:0003677">
    <property type="term" value="F:DNA binding"/>
    <property type="evidence" value="ECO:0007669"/>
    <property type="project" value="UniProtKB-KW"/>
</dbReference>
<dbReference type="Pfam" id="PF01527">
    <property type="entry name" value="HTH_Tnp_1"/>
    <property type="match status" value="1"/>
</dbReference>
<reference evidence="4" key="2">
    <citation type="submission" date="2021-04" db="EMBL/GenBank/DDBJ databases">
        <authorList>
            <person name="Podell S."/>
        </authorList>
    </citation>
    <scope>NUCLEOTIDE SEQUENCE</scope>
    <source>
        <strain evidence="4">Hildebrandi</strain>
    </source>
</reference>
<comment type="caution">
    <text evidence="4">The sequence shown here is derived from an EMBL/GenBank/DDBJ whole genome shotgun (WGS) entry which is preliminary data.</text>
</comment>
<keyword evidence="5" id="KW-1185">Reference proteome</keyword>
<evidence type="ECO:0000313" key="4">
    <source>
        <dbReference type="EMBL" id="KAG7345984.1"/>
    </source>
</evidence>
<feature type="region of interest" description="Disordered" evidence="2">
    <location>
        <begin position="52"/>
        <end position="74"/>
    </location>
</feature>
<evidence type="ECO:0000256" key="2">
    <source>
        <dbReference type="SAM" id="MobiDB-lite"/>
    </source>
</evidence>
<dbReference type="SMART" id="SM00674">
    <property type="entry name" value="CENPB"/>
    <property type="match status" value="1"/>
</dbReference>
<reference evidence="4" key="1">
    <citation type="journal article" date="2021" name="Sci. Rep.">
        <title>Diploid genomic architecture of Nitzschia inconspicua, an elite biomass production diatom.</title>
        <authorList>
            <person name="Oliver A."/>
            <person name="Podell S."/>
            <person name="Pinowska A."/>
            <person name="Traller J.C."/>
            <person name="Smith S.R."/>
            <person name="McClure R."/>
            <person name="Beliaev A."/>
            <person name="Bohutskyi P."/>
            <person name="Hill E.A."/>
            <person name="Rabines A."/>
            <person name="Zheng H."/>
            <person name="Allen L.Z."/>
            <person name="Kuo A."/>
            <person name="Grigoriev I.V."/>
            <person name="Allen A.E."/>
            <person name="Hazlebeck D."/>
            <person name="Allen E.E."/>
        </authorList>
    </citation>
    <scope>NUCLEOTIDE SEQUENCE</scope>
    <source>
        <strain evidence="4">Hildebrandi</strain>
    </source>
</reference>
<name>A0A9K3KMR5_9STRA</name>
<evidence type="ECO:0000256" key="1">
    <source>
        <dbReference type="ARBA" id="ARBA00023125"/>
    </source>
</evidence>
<dbReference type="GO" id="GO:0004803">
    <property type="term" value="F:transposase activity"/>
    <property type="evidence" value="ECO:0007669"/>
    <property type="project" value="InterPro"/>
</dbReference>
<accession>A0A9K3KMR5</accession>
<keyword evidence="1" id="KW-0238">DNA-binding</keyword>
<protein>
    <submittedName>
        <fullName evidence="4">Transposase</fullName>
    </submittedName>
</protein>
<dbReference type="OrthoDB" id="125347at2759"/>
<proteinExistence type="predicted"/>
<feature type="domain" description="HTH CENPB-type" evidence="3">
    <location>
        <begin position="71"/>
        <end position="142"/>
    </location>
</feature>
<dbReference type="PROSITE" id="PS51253">
    <property type="entry name" value="HTH_CENPB"/>
    <property type="match status" value="1"/>
</dbReference>
<organism evidence="4 5">
    <name type="scientific">Nitzschia inconspicua</name>
    <dbReference type="NCBI Taxonomy" id="303405"/>
    <lineage>
        <taxon>Eukaryota</taxon>
        <taxon>Sar</taxon>
        <taxon>Stramenopiles</taxon>
        <taxon>Ochrophyta</taxon>
        <taxon>Bacillariophyta</taxon>
        <taxon>Bacillariophyceae</taxon>
        <taxon>Bacillariophycidae</taxon>
        <taxon>Bacillariales</taxon>
        <taxon>Bacillariaceae</taxon>
        <taxon>Nitzschia</taxon>
    </lineage>
</organism>
<dbReference type="InterPro" id="IPR006600">
    <property type="entry name" value="HTH_CenpB_DNA-bd_dom"/>
</dbReference>
<sequence>MTRRKRYSISQRLSMARMLQTRSDNGESLRSIARDLEVDPSQLRRWRSQIPQFEESLTPRHGTSVNAGAGSTHRGRKSILHEVEDKLLEYIWEQREQGLPVSIRMVTAKASQLHASFRHKTARAKDHAVRRFVASHGIVHRVHTHRSQESHMDVQTKANMV</sequence>
<dbReference type="GO" id="GO:0006313">
    <property type="term" value="P:DNA transposition"/>
    <property type="evidence" value="ECO:0007669"/>
    <property type="project" value="InterPro"/>
</dbReference>
<dbReference type="InterPro" id="IPR002514">
    <property type="entry name" value="Transposase_8"/>
</dbReference>
<evidence type="ECO:0000313" key="5">
    <source>
        <dbReference type="Proteomes" id="UP000693970"/>
    </source>
</evidence>
<dbReference type="AlphaFoldDB" id="A0A9K3KMR5"/>
<dbReference type="Proteomes" id="UP000693970">
    <property type="component" value="Unassembled WGS sequence"/>
</dbReference>
<dbReference type="Pfam" id="PF03221">
    <property type="entry name" value="HTH_Tnp_Tc5"/>
    <property type="match status" value="1"/>
</dbReference>